<organism evidence="9 10">
    <name type="scientific">Sediminicurvatus halobius</name>
    <dbReference type="NCBI Taxonomy" id="2182432"/>
    <lineage>
        <taxon>Bacteria</taxon>
        <taxon>Pseudomonadati</taxon>
        <taxon>Pseudomonadota</taxon>
        <taxon>Gammaproteobacteria</taxon>
        <taxon>Chromatiales</taxon>
        <taxon>Ectothiorhodospiraceae</taxon>
        <taxon>Sediminicurvatus</taxon>
    </lineage>
</organism>
<dbReference type="GO" id="GO:0019288">
    <property type="term" value="P:isopentenyl diphosphate biosynthetic process, methylerythritol 4-phosphate pathway"/>
    <property type="evidence" value="ECO:0007669"/>
    <property type="project" value="UniProtKB-UniRule"/>
</dbReference>
<keyword evidence="10" id="KW-1185">Reference proteome</keyword>
<feature type="binding site" evidence="6">
    <location>
        <position position="142"/>
    </location>
    <ligand>
        <name>4-CDP-2-C-methyl-D-erythritol 2-phosphate</name>
        <dbReference type="ChEBI" id="CHEBI:57919"/>
    </ligand>
</feature>
<comment type="cofactor">
    <cofactor evidence="6">
        <name>a divalent metal cation</name>
        <dbReference type="ChEBI" id="CHEBI:60240"/>
    </cofactor>
    <text evidence="6">Binds 1 divalent metal cation per subunit.</text>
</comment>
<feature type="binding site" evidence="6">
    <location>
        <position position="42"/>
    </location>
    <ligand>
        <name>a divalent metal cation</name>
        <dbReference type="ChEBI" id="CHEBI:60240"/>
    </ligand>
</feature>
<feature type="binding site" evidence="6">
    <location>
        <position position="139"/>
    </location>
    <ligand>
        <name>4-CDP-2-C-methyl-D-erythritol 2-phosphate</name>
        <dbReference type="ChEBI" id="CHEBI:57919"/>
    </ligand>
</feature>
<evidence type="ECO:0000256" key="2">
    <source>
        <dbReference type="ARBA" id="ARBA00011233"/>
    </source>
</evidence>
<accession>A0A2U2N4Q4</accession>
<dbReference type="GO" id="GO:0008685">
    <property type="term" value="F:2-C-methyl-D-erythritol 2,4-cyclodiphosphate synthase activity"/>
    <property type="evidence" value="ECO:0007669"/>
    <property type="project" value="UniProtKB-UniRule"/>
</dbReference>
<dbReference type="FunFam" id="3.30.1330.50:FF:000001">
    <property type="entry name" value="2-C-methyl-D-erythritol 2,4-cyclodiphosphate synthase"/>
    <property type="match status" value="1"/>
</dbReference>
<dbReference type="SUPFAM" id="SSF69765">
    <property type="entry name" value="IpsF-like"/>
    <property type="match status" value="1"/>
</dbReference>
<feature type="binding site" evidence="6">
    <location>
        <begin position="56"/>
        <end position="58"/>
    </location>
    <ligand>
        <name>4-CDP-2-C-methyl-D-erythritol 2-phosphate</name>
        <dbReference type="ChEBI" id="CHEBI:57919"/>
    </ligand>
</feature>
<keyword evidence="5 6" id="KW-0456">Lyase</keyword>
<evidence type="ECO:0000256" key="4">
    <source>
        <dbReference type="ARBA" id="ARBA00023229"/>
    </source>
</evidence>
<dbReference type="GO" id="GO:0016114">
    <property type="term" value="P:terpenoid biosynthetic process"/>
    <property type="evidence" value="ECO:0007669"/>
    <property type="project" value="InterPro"/>
</dbReference>
<dbReference type="Pfam" id="PF02542">
    <property type="entry name" value="YgbB"/>
    <property type="match status" value="1"/>
</dbReference>
<dbReference type="HAMAP" id="MF_00107">
    <property type="entry name" value="IspF"/>
    <property type="match status" value="1"/>
</dbReference>
<evidence type="ECO:0000313" key="10">
    <source>
        <dbReference type="Proteomes" id="UP000245474"/>
    </source>
</evidence>
<keyword evidence="4 6" id="KW-0414">Isoprene biosynthesis</keyword>
<feature type="site" description="Transition state stabilizer" evidence="6">
    <location>
        <position position="34"/>
    </location>
</feature>
<feature type="binding site" evidence="6">
    <location>
        <position position="10"/>
    </location>
    <ligand>
        <name>a divalent metal cation</name>
        <dbReference type="ChEBI" id="CHEBI:60240"/>
    </ligand>
</feature>
<comment type="caution">
    <text evidence="6">Lacks conserved residue(s) required for the propagation of feature annotation.</text>
</comment>
<comment type="function">
    <text evidence="6">Involved in the biosynthesis of isopentenyl diphosphate (IPP) and dimethylallyl diphosphate (DMAPP), two major building blocks of isoprenoid compounds. Catalyzes the conversion of 4-diphosphocytidyl-2-C-methyl-D-erythritol 2-phosphate (CDP-ME2P) to 2-C-methyl-D-erythritol 2,4-cyclodiphosphate (ME-CPP) with a corresponding release of cytidine 5-monophosphate (CMP).</text>
</comment>
<dbReference type="EMBL" id="QFFI01000008">
    <property type="protein sequence ID" value="PWG63974.1"/>
    <property type="molecule type" value="Genomic_DNA"/>
</dbReference>
<dbReference type="PANTHER" id="PTHR43181">
    <property type="entry name" value="2-C-METHYL-D-ERYTHRITOL 2,4-CYCLODIPHOSPHATE SYNTHASE, CHLOROPLASTIC"/>
    <property type="match status" value="1"/>
</dbReference>
<comment type="catalytic activity">
    <reaction evidence="6 7">
        <text>4-CDP-2-C-methyl-D-erythritol 2-phosphate = 2-C-methyl-D-erythritol 2,4-cyclic diphosphate + CMP</text>
        <dbReference type="Rhea" id="RHEA:23864"/>
        <dbReference type="ChEBI" id="CHEBI:57919"/>
        <dbReference type="ChEBI" id="CHEBI:58483"/>
        <dbReference type="ChEBI" id="CHEBI:60377"/>
        <dbReference type="EC" id="4.6.1.12"/>
    </reaction>
</comment>
<dbReference type="NCBIfam" id="TIGR00151">
    <property type="entry name" value="ispF"/>
    <property type="match status" value="1"/>
</dbReference>
<feature type="binding site" evidence="6">
    <location>
        <begin position="132"/>
        <end position="135"/>
    </location>
    <ligand>
        <name>4-CDP-2-C-methyl-D-erythritol 2-phosphate</name>
        <dbReference type="ChEBI" id="CHEBI:57919"/>
    </ligand>
</feature>
<feature type="binding site" evidence="6">
    <location>
        <begin position="8"/>
        <end position="10"/>
    </location>
    <ligand>
        <name>4-CDP-2-C-methyl-D-erythritol 2-phosphate</name>
        <dbReference type="ChEBI" id="CHEBI:57919"/>
    </ligand>
</feature>
<dbReference type="Gene3D" id="3.30.1330.50">
    <property type="entry name" value="2-C-methyl-D-erythritol 2,4-cyclodiphosphate synthase"/>
    <property type="match status" value="1"/>
</dbReference>
<dbReference type="InterPro" id="IPR036571">
    <property type="entry name" value="MECDP_synthase_sf"/>
</dbReference>
<name>A0A2U2N4Q4_9GAMM</name>
<dbReference type="CDD" id="cd00554">
    <property type="entry name" value="MECDP_synthase"/>
    <property type="match status" value="1"/>
</dbReference>
<gene>
    <name evidence="6" type="primary">ispF</name>
    <name evidence="9" type="ORF">DEM34_06945</name>
</gene>
<dbReference type="PANTHER" id="PTHR43181:SF1">
    <property type="entry name" value="2-C-METHYL-D-ERYTHRITOL 2,4-CYCLODIPHOSPHATE SYNTHASE, CHLOROPLASTIC"/>
    <property type="match status" value="1"/>
</dbReference>
<dbReference type="InterPro" id="IPR003526">
    <property type="entry name" value="MECDP_synthase"/>
</dbReference>
<evidence type="ECO:0000259" key="8">
    <source>
        <dbReference type="Pfam" id="PF02542"/>
    </source>
</evidence>
<evidence type="ECO:0000313" key="9">
    <source>
        <dbReference type="EMBL" id="PWG63974.1"/>
    </source>
</evidence>
<comment type="similarity">
    <text evidence="1 6 7">Belongs to the IspF family.</text>
</comment>
<dbReference type="UniPathway" id="UPA00056">
    <property type="reaction ID" value="UER00095"/>
</dbReference>
<dbReference type="GO" id="GO:0046872">
    <property type="term" value="F:metal ion binding"/>
    <property type="evidence" value="ECO:0007669"/>
    <property type="project" value="UniProtKB-KW"/>
</dbReference>
<evidence type="ECO:0000256" key="1">
    <source>
        <dbReference type="ARBA" id="ARBA00008480"/>
    </source>
</evidence>
<dbReference type="EC" id="4.6.1.12" evidence="6 7"/>
<comment type="caution">
    <text evidence="9">The sequence shown here is derived from an EMBL/GenBank/DDBJ whole genome shotgun (WGS) entry which is preliminary data.</text>
</comment>
<evidence type="ECO:0000256" key="5">
    <source>
        <dbReference type="ARBA" id="ARBA00023239"/>
    </source>
</evidence>
<feature type="site" description="Transition state stabilizer" evidence="6">
    <location>
        <position position="133"/>
    </location>
</feature>
<feature type="binding site" evidence="6">
    <location>
        <begin position="34"/>
        <end position="35"/>
    </location>
    <ligand>
        <name>4-CDP-2-C-methyl-D-erythritol 2-phosphate</name>
        <dbReference type="ChEBI" id="CHEBI:57919"/>
    </ligand>
</feature>
<dbReference type="RefSeq" id="WP_109677697.1">
    <property type="nucleotide sequence ID" value="NZ_CP086615.1"/>
</dbReference>
<reference evidence="9 10" key="1">
    <citation type="submission" date="2018-05" db="EMBL/GenBank/DDBJ databases">
        <title>Spiribacter halobius sp. nov., a moderately halophilic bacterium isolated from marine solar saltern.</title>
        <authorList>
            <person name="Zheng W.-S."/>
            <person name="Lu D.-C."/>
            <person name="Du Z.-J."/>
        </authorList>
    </citation>
    <scope>NUCLEOTIDE SEQUENCE [LARGE SCALE GENOMIC DNA]</scope>
    <source>
        <strain evidence="9 10">E85</strain>
    </source>
</reference>
<dbReference type="Proteomes" id="UP000245474">
    <property type="component" value="Unassembled WGS sequence"/>
</dbReference>
<keyword evidence="3 6" id="KW-0479">Metal-binding</keyword>
<dbReference type="AlphaFoldDB" id="A0A2U2N4Q4"/>
<evidence type="ECO:0000256" key="6">
    <source>
        <dbReference type="HAMAP-Rule" id="MF_00107"/>
    </source>
</evidence>
<sequence length="160" mass="16775">MRVGQGVDAHRFAADRRLVLGGVTIPYELGLAAHSDGDCVMHAVTDALLGAIGAGDIGQHFPDTDPAYAGVDSRRLLRAAVALARERGWATVNMDATIIAQRPRLADHLPAMRDCFAADLGIEAEAVNLKATTTEQMGFTGRGEGIAAMAVVLVARTDAP</sequence>
<feature type="domain" description="2-C-methyl-D-erythritol 2,4-cyclodiphosphate synthase" evidence="8">
    <location>
        <begin position="1"/>
        <end position="154"/>
    </location>
</feature>
<evidence type="ECO:0000256" key="7">
    <source>
        <dbReference type="RuleBase" id="RU004395"/>
    </source>
</evidence>
<evidence type="ECO:0000256" key="3">
    <source>
        <dbReference type="ARBA" id="ARBA00022723"/>
    </source>
</evidence>
<feature type="binding site" evidence="6">
    <location>
        <position position="8"/>
    </location>
    <ligand>
        <name>a divalent metal cation</name>
        <dbReference type="ChEBI" id="CHEBI:60240"/>
    </ligand>
</feature>
<protein>
    <recommendedName>
        <fullName evidence="6 7">2-C-methyl-D-erythritol 2,4-cyclodiphosphate synthase</fullName>
        <shortName evidence="6">MECDP-synthase</shortName>
        <shortName evidence="6">MECPP-synthase</shortName>
        <shortName evidence="6">MECPS</shortName>
        <ecNumber evidence="6 7">4.6.1.12</ecNumber>
    </recommendedName>
</protein>
<feature type="binding site" evidence="6">
    <location>
        <begin position="61"/>
        <end position="65"/>
    </location>
    <ligand>
        <name>4-CDP-2-C-methyl-D-erythritol 2-phosphate</name>
        <dbReference type="ChEBI" id="CHEBI:57919"/>
    </ligand>
</feature>
<comment type="subunit">
    <text evidence="2 6">Homotrimer.</text>
</comment>
<proteinExistence type="inferred from homology"/>
<comment type="pathway">
    <text evidence="6">Isoprenoid biosynthesis; isopentenyl diphosphate biosynthesis via DXP pathway; isopentenyl diphosphate from 1-deoxy-D-xylulose 5-phosphate: step 4/6.</text>
</comment>